<dbReference type="InterPro" id="IPR050515">
    <property type="entry name" value="Beta-lactam/transpept"/>
</dbReference>
<dbReference type="PROSITE" id="PS51178">
    <property type="entry name" value="PASTA"/>
    <property type="match status" value="2"/>
</dbReference>
<feature type="transmembrane region" description="Helical" evidence="4">
    <location>
        <begin position="12"/>
        <end position="37"/>
    </location>
</feature>
<keyword evidence="4" id="KW-1133">Transmembrane helix</keyword>
<sequence length="708" mass="75075">MIPTGALTRRRLLTLMCALSVIFCVLVGQLVNLQLIISDDLQQRAQSQWTGKSRVSARRGEIVDRNGTVLAMSATAYAVSASPRQVKDPEAFAEALASVIDIDVESVAEKVSDTTKGGVTLKRQVPRDTAQSLLTLREELRAQGDKSLDGLYLEEDQLRVYPMGAFLTQVLGLTTIDGVGQSGLEKQLDDYLRGKDGVIVSEVDGRGNELPYSVSEYTPPVDGGDVTLTIDAAIQGFAEKAMRECYEVNDALAVQAIVMDVNTGEILAMVSKPDYDPNDPPRDDVQALTEMMRIRSISDVYEPGSTFKILTAAAALETGVTTPEENFYCSGSVTVDGSRIRCWGNPHGAETMAEAIQNSCNPVFVELGLRLGTNRLYSYLHAFGLGSKTGVDLTGESAGILISESNVKTVDLARIGFGQSVAVTPLQLITAISAVANGGKLMRPYIISQITDSEGNVVDSTQPEVVGNPITEETSALMRSLLTDVVEYGGGKNARIAGIKVAGKTGTAQIYKDGVISKDAHIGSFIGFAPADSPEVAVLVVVHESQLRPDYGSVTAAPYARDILEDTLAYLGIYPETDAAGQKVESVEVPDVRGLTVGQAAQALREAGLDSLLEGAGDEVVDQLPQAGAQMNAGSQVLLYLEDAYEQDATDVEVPSVVGKSIVEAARLLGSCALKLNIEGSGLAVAQSPPAGERVPVGTEIAVQFELP</sequence>
<dbReference type="SUPFAM" id="SSF54184">
    <property type="entry name" value="Penicillin-binding protein 2x (pbp-2x), c-terminal domain"/>
    <property type="match status" value="2"/>
</dbReference>
<dbReference type="Gene3D" id="3.40.710.10">
    <property type="entry name" value="DD-peptidase/beta-lactamase superfamily"/>
    <property type="match status" value="1"/>
</dbReference>
<comment type="caution">
    <text evidence="6">The sequence shown here is derived from an EMBL/GenBank/DDBJ whole genome shotgun (WGS) entry which is preliminary data.</text>
</comment>
<dbReference type="SUPFAM" id="SSF56601">
    <property type="entry name" value="beta-lactamase/transpeptidase-like"/>
    <property type="match status" value="1"/>
</dbReference>
<dbReference type="GO" id="GO:0008658">
    <property type="term" value="F:penicillin binding"/>
    <property type="evidence" value="ECO:0007669"/>
    <property type="project" value="InterPro"/>
</dbReference>
<evidence type="ECO:0000256" key="3">
    <source>
        <dbReference type="ARBA" id="ARBA00023136"/>
    </source>
</evidence>
<evidence type="ECO:0000313" key="7">
    <source>
        <dbReference type="Proteomes" id="UP000824123"/>
    </source>
</evidence>
<dbReference type="SMART" id="SM00740">
    <property type="entry name" value="PASTA"/>
    <property type="match status" value="2"/>
</dbReference>
<dbReference type="Pfam" id="PF00905">
    <property type="entry name" value="Transpeptidase"/>
    <property type="match status" value="1"/>
</dbReference>
<evidence type="ECO:0000313" key="6">
    <source>
        <dbReference type="EMBL" id="HIU46585.1"/>
    </source>
</evidence>
<name>A0A9D1LR95_9FIRM</name>
<proteinExistence type="inferred from homology"/>
<dbReference type="CDD" id="cd06576">
    <property type="entry name" value="PASTA_Pbp2x-like_1"/>
    <property type="match status" value="1"/>
</dbReference>
<organism evidence="6 7">
    <name type="scientific">Candidatus Fimadaptatus faecigallinarum</name>
    <dbReference type="NCBI Taxonomy" id="2840814"/>
    <lineage>
        <taxon>Bacteria</taxon>
        <taxon>Bacillati</taxon>
        <taxon>Bacillota</taxon>
        <taxon>Clostridia</taxon>
        <taxon>Eubacteriales</taxon>
        <taxon>Candidatus Fimadaptatus</taxon>
    </lineage>
</organism>
<reference evidence="6" key="1">
    <citation type="submission" date="2020-10" db="EMBL/GenBank/DDBJ databases">
        <authorList>
            <person name="Gilroy R."/>
        </authorList>
    </citation>
    <scope>NUCLEOTIDE SEQUENCE</scope>
    <source>
        <strain evidence="6">ChiSxjej2B14-8506</strain>
    </source>
</reference>
<comment type="similarity">
    <text evidence="2">Belongs to the transpeptidase family.</text>
</comment>
<dbReference type="GO" id="GO:0071555">
    <property type="term" value="P:cell wall organization"/>
    <property type="evidence" value="ECO:0007669"/>
    <property type="project" value="TreeGrafter"/>
</dbReference>
<dbReference type="EMBL" id="DVNK01000033">
    <property type="protein sequence ID" value="HIU46585.1"/>
    <property type="molecule type" value="Genomic_DNA"/>
</dbReference>
<dbReference type="InterPro" id="IPR005543">
    <property type="entry name" value="PASTA_dom"/>
</dbReference>
<dbReference type="CDD" id="cd06575">
    <property type="entry name" value="PASTA_Pbp2x-like_2"/>
    <property type="match status" value="1"/>
</dbReference>
<evidence type="ECO:0000259" key="5">
    <source>
        <dbReference type="PROSITE" id="PS51178"/>
    </source>
</evidence>
<dbReference type="InterPro" id="IPR005311">
    <property type="entry name" value="PBP_dimer"/>
</dbReference>
<comment type="subcellular location">
    <subcellularLocation>
        <location evidence="1">Membrane</location>
    </subcellularLocation>
</comment>
<dbReference type="GO" id="GO:0005886">
    <property type="term" value="C:plasma membrane"/>
    <property type="evidence" value="ECO:0007669"/>
    <property type="project" value="TreeGrafter"/>
</dbReference>
<dbReference type="AlphaFoldDB" id="A0A9D1LR95"/>
<protein>
    <submittedName>
        <fullName evidence="6">PASTA domain-containing protein</fullName>
    </submittedName>
</protein>
<dbReference type="PANTHER" id="PTHR30627">
    <property type="entry name" value="PEPTIDOGLYCAN D,D-TRANSPEPTIDASE"/>
    <property type="match status" value="1"/>
</dbReference>
<dbReference type="Gene3D" id="3.30.10.20">
    <property type="match status" value="2"/>
</dbReference>
<evidence type="ECO:0000256" key="4">
    <source>
        <dbReference type="SAM" id="Phobius"/>
    </source>
</evidence>
<accession>A0A9D1LR95</accession>
<gene>
    <name evidence="6" type="ORF">IAC59_04940</name>
</gene>
<feature type="domain" description="PASTA" evidence="5">
    <location>
        <begin position="648"/>
        <end position="707"/>
    </location>
</feature>
<evidence type="ECO:0000256" key="1">
    <source>
        <dbReference type="ARBA" id="ARBA00004370"/>
    </source>
</evidence>
<evidence type="ECO:0000256" key="2">
    <source>
        <dbReference type="ARBA" id="ARBA00007171"/>
    </source>
</evidence>
<dbReference type="PANTHER" id="PTHR30627:SF1">
    <property type="entry name" value="PEPTIDOGLYCAN D,D-TRANSPEPTIDASE FTSI"/>
    <property type="match status" value="1"/>
</dbReference>
<dbReference type="Proteomes" id="UP000824123">
    <property type="component" value="Unassembled WGS sequence"/>
</dbReference>
<dbReference type="SUPFAM" id="SSF56519">
    <property type="entry name" value="Penicillin binding protein dimerisation domain"/>
    <property type="match status" value="1"/>
</dbReference>
<dbReference type="InterPro" id="IPR001460">
    <property type="entry name" value="PCN-bd_Tpept"/>
</dbReference>
<dbReference type="Pfam" id="PF03717">
    <property type="entry name" value="PBP_dimer"/>
    <property type="match status" value="1"/>
</dbReference>
<keyword evidence="3 4" id="KW-0472">Membrane</keyword>
<keyword evidence="4" id="KW-0812">Transmembrane</keyword>
<dbReference type="InterPro" id="IPR012338">
    <property type="entry name" value="Beta-lactam/transpept-like"/>
</dbReference>
<dbReference type="Gene3D" id="3.90.1310.10">
    <property type="entry name" value="Penicillin-binding protein 2a (Domain 2)"/>
    <property type="match status" value="1"/>
</dbReference>
<dbReference type="Pfam" id="PF03793">
    <property type="entry name" value="PASTA"/>
    <property type="match status" value="2"/>
</dbReference>
<reference evidence="6" key="2">
    <citation type="journal article" date="2021" name="PeerJ">
        <title>Extensive microbial diversity within the chicken gut microbiome revealed by metagenomics and culture.</title>
        <authorList>
            <person name="Gilroy R."/>
            <person name="Ravi A."/>
            <person name="Getino M."/>
            <person name="Pursley I."/>
            <person name="Horton D.L."/>
            <person name="Alikhan N.F."/>
            <person name="Baker D."/>
            <person name="Gharbi K."/>
            <person name="Hall N."/>
            <person name="Watson M."/>
            <person name="Adriaenssens E.M."/>
            <person name="Foster-Nyarko E."/>
            <person name="Jarju S."/>
            <person name="Secka A."/>
            <person name="Antonio M."/>
            <person name="Oren A."/>
            <person name="Chaudhuri R.R."/>
            <person name="La Ragione R."/>
            <person name="Hildebrand F."/>
            <person name="Pallen M.J."/>
        </authorList>
    </citation>
    <scope>NUCLEOTIDE SEQUENCE</scope>
    <source>
        <strain evidence="6">ChiSxjej2B14-8506</strain>
    </source>
</reference>
<feature type="domain" description="PASTA" evidence="5">
    <location>
        <begin position="583"/>
        <end position="643"/>
    </location>
</feature>
<dbReference type="InterPro" id="IPR036138">
    <property type="entry name" value="PBP_dimer_sf"/>
</dbReference>